<reference evidence="2" key="1">
    <citation type="journal article" date="2019" name="Int. J. Syst. Evol. Microbiol.">
        <title>The Global Catalogue of Microorganisms (GCM) 10K type strain sequencing project: providing services to taxonomists for standard genome sequencing and annotation.</title>
        <authorList>
            <consortium name="The Broad Institute Genomics Platform"/>
            <consortium name="The Broad Institute Genome Sequencing Center for Infectious Disease"/>
            <person name="Wu L."/>
            <person name="Ma J."/>
        </authorList>
    </citation>
    <scope>NUCLEOTIDE SEQUENCE [LARGE SCALE GENOMIC DNA]</scope>
    <source>
        <strain evidence="2">JCM 17130</strain>
    </source>
</reference>
<name>A0ABW4L3E7_9MICO</name>
<dbReference type="RefSeq" id="WP_388002725.1">
    <property type="nucleotide sequence ID" value="NZ_JBHUEE010000002.1"/>
</dbReference>
<organism evidence="1 2">
    <name type="scientific">Georgenia deserti</name>
    <dbReference type="NCBI Taxonomy" id="2093781"/>
    <lineage>
        <taxon>Bacteria</taxon>
        <taxon>Bacillati</taxon>
        <taxon>Actinomycetota</taxon>
        <taxon>Actinomycetes</taxon>
        <taxon>Micrococcales</taxon>
        <taxon>Bogoriellaceae</taxon>
        <taxon>Georgenia</taxon>
    </lineage>
</organism>
<evidence type="ECO:0000313" key="1">
    <source>
        <dbReference type="EMBL" id="MFD1717115.1"/>
    </source>
</evidence>
<sequence length="146" mass="15920">MPTTADPSGFDEPTPIRTPQDVFRRWRDLMGPLGFTRRHLWFQFVTPDGLLAPPLSRVEDIPEDLDPEAADGLMQILELTLPTVGADSTVALLLSRPGPARMTRSDLGWARGLIDAAARTGVALQPIHLATDEAIRVFAADDLLPA</sequence>
<protein>
    <submittedName>
        <fullName evidence="1">Uncharacterized protein</fullName>
    </submittedName>
</protein>
<evidence type="ECO:0000313" key="2">
    <source>
        <dbReference type="Proteomes" id="UP001597277"/>
    </source>
</evidence>
<dbReference type="EMBL" id="JBHUEE010000002">
    <property type="protein sequence ID" value="MFD1717115.1"/>
    <property type="molecule type" value="Genomic_DNA"/>
</dbReference>
<keyword evidence="2" id="KW-1185">Reference proteome</keyword>
<comment type="caution">
    <text evidence="1">The sequence shown here is derived from an EMBL/GenBank/DDBJ whole genome shotgun (WGS) entry which is preliminary data.</text>
</comment>
<accession>A0ABW4L3E7</accession>
<proteinExistence type="predicted"/>
<dbReference type="Proteomes" id="UP001597277">
    <property type="component" value="Unassembled WGS sequence"/>
</dbReference>
<gene>
    <name evidence="1" type="ORF">ACFSE6_04665</name>
</gene>